<dbReference type="SUPFAM" id="SSF52096">
    <property type="entry name" value="ClpP/crotonase"/>
    <property type="match status" value="1"/>
</dbReference>
<evidence type="ECO:0000256" key="5">
    <source>
        <dbReference type="SAM" id="MobiDB-lite"/>
    </source>
</evidence>
<feature type="region of interest" description="Disordered" evidence="5">
    <location>
        <begin position="1"/>
        <end position="23"/>
    </location>
</feature>
<dbReference type="Pfam" id="PF01343">
    <property type="entry name" value="Peptidase_S49"/>
    <property type="match status" value="1"/>
</dbReference>
<keyword evidence="3" id="KW-0378">Hydrolase</keyword>
<feature type="transmembrane region" description="Helical" evidence="6">
    <location>
        <begin position="49"/>
        <end position="68"/>
    </location>
</feature>
<comment type="similarity">
    <text evidence="1">Belongs to the peptidase S49 family.</text>
</comment>
<organism evidence="8 9">
    <name type="scientific">Methylophaga sulfidovorans</name>
    <dbReference type="NCBI Taxonomy" id="45496"/>
    <lineage>
        <taxon>Bacteria</taxon>
        <taxon>Pseudomonadati</taxon>
        <taxon>Pseudomonadota</taxon>
        <taxon>Gammaproteobacteria</taxon>
        <taxon>Thiotrichales</taxon>
        <taxon>Piscirickettsiaceae</taxon>
        <taxon>Methylophaga</taxon>
    </lineage>
</organism>
<evidence type="ECO:0000256" key="6">
    <source>
        <dbReference type="SAM" id="Phobius"/>
    </source>
</evidence>
<accession>A0A1I3XG75</accession>
<dbReference type="Gene3D" id="6.20.330.10">
    <property type="match status" value="1"/>
</dbReference>
<feature type="domain" description="Peptidase S49" evidence="7">
    <location>
        <begin position="147"/>
        <end position="284"/>
    </location>
</feature>
<keyword evidence="6" id="KW-0812">Transmembrane</keyword>
<keyword evidence="6" id="KW-1133">Transmembrane helix</keyword>
<dbReference type="InterPro" id="IPR029045">
    <property type="entry name" value="ClpP/crotonase-like_dom_sf"/>
</dbReference>
<keyword evidence="4" id="KW-0720">Serine protease</keyword>
<dbReference type="STRING" id="45496.SAMN04488079_10652"/>
<evidence type="ECO:0000256" key="2">
    <source>
        <dbReference type="ARBA" id="ARBA00022670"/>
    </source>
</evidence>
<dbReference type="GO" id="GO:0008236">
    <property type="term" value="F:serine-type peptidase activity"/>
    <property type="evidence" value="ECO:0007669"/>
    <property type="project" value="UniProtKB-KW"/>
</dbReference>
<gene>
    <name evidence="8" type="ORF">SAMN04488079_10652</name>
</gene>
<dbReference type="Gene3D" id="3.90.226.10">
    <property type="entry name" value="2-enoyl-CoA Hydratase, Chain A, domain 1"/>
    <property type="match status" value="1"/>
</dbReference>
<dbReference type="AlphaFoldDB" id="A0A1I3XG75"/>
<proteinExistence type="inferred from homology"/>
<keyword evidence="6" id="KW-0472">Membrane</keyword>
<dbReference type="GO" id="GO:0006508">
    <property type="term" value="P:proteolysis"/>
    <property type="evidence" value="ECO:0007669"/>
    <property type="project" value="UniProtKB-KW"/>
</dbReference>
<reference evidence="9" key="1">
    <citation type="submission" date="2016-10" db="EMBL/GenBank/DDBJ databases">
        <authorList>
            <person name="Varghese N."/>
            <person name="Submissions S."/>
        </authorList>
    </citation>
    <scope>NUCLEOTIDE SEQUENCE [LARGE SCALE GENOMIC DNA]</scope>
    <source>
        <strain evidence="9">DSM 11578</strain>
    </source>
</reference>
<evidence type="ECO:0000313" key="9">
    <source>
        <dbReference type="Proteomes" id="UP000198924"/>
    </source>
</evidence>
<evidence type="ECO:0000256" key="4">
    <source>
        <dbReference type="ARBA" id="ARBA00022825"/>
    </source>
</evidence>
<evidence type="ECO:0000256" key="3">
    <source>
        <dbReference type="ARBA" id="ARBA00022801"/>
    </source>
</evidence>
<evidence type="ECO:0000256" key="1">
    <source>
        <dbReference type="ARBA" id="ARBA00008683"/>
    </source>
</evidence>
<name>A0A1I3XG75_9GAMM</name>
<dbReference type="CDD" id="cd07023">
    <property type="entry name" value="S49_Sppa_N_C"/>
    <property type="match status" value="1"/>
</dbReference>
<dbReference type="OrthoDB" id="9764363at2"/>
<keyword evidence="9" id="KW-1185">Reference proteome</keyword>
<dbReference type="PANTHER" id="PTHR42987:SF8">
    <property type="entry name" value="PROTEINASE"/>
    <property type="match status" value="1"/>
</dbReference>
<dbReference type="InterPro" id="IPR047272">
    <property type="entry name" value="S49_SppA_C"/>
</dbReference>
<dbReference type="InterPro" id="IPR002142">
    <property type="entry name" value="Peptidase_S49"/>
</dbReference>
<dbReference type="EMBL" id="FOSH01000006">
    <property type="protein sequence ID" value="SFK18533.1"/>
    <property type="molecule type" value="Genomic_DNA"/>
</dbReference>
<evidence type="ECO:0000259" key="7">
    <source>
        <dbReference type="Pfam" id="PF01343"/>
    </source>
</evidence>
<dbReference type="Proteomes" id="UP000198924">
    <property type="component" value="Unassembled WGS sequence"/>
</dbReference>
<dbReference type="PANTHER" id="PTHR42987">
    <property type="entry name" value="PEPTIDASE S49"/>
    <property type="match status" value="1"/>
</dbReference>
<dbReference type="RefSeq" id="WP_091712517.1">
    <property type="nucleotide sequence ID" value="NZ_FOSH01000006.1"/>
</dbReference>
<protein>
    <submittedName>
        <fullName evidence="8">Protease-4</fullName>
    </submittedName>
</protein>
<sequence length="327" mass="35684">MATFGDFPPNNGTENKGNDKEDHSWERNVLRDLAFAAIREQRNKRRWGYVFKGLLFLYLIAFLILSYSPSKLSSATGPHTAMVEISGPIASDSEASADNIVTGIRNAFEDQSAKGLILRMNTPGGSPVQSGIVNDEIQRLKKTRPDFPVYAVIQDVCASGGYYIAVAADKIYADKASIVGSIGVRMDGFGFTGLIDKVGVERRSLTAGEHKAFLDPFLPMKESDLKHAHQMLDTIHQQFIDVVKAGRGDRLAKDDNLFSGLFWSGEQAVNLGLVDGLANTSSVARDILGAEDIVDYTPRPNYLDQFAGKLGASISQFVSEKASWSVN</sequence>
<keyword evidence="2 8" id="KW-0645">Protease</keyword>
<evidence type="ECO:0000313" key="8">
    <source>
        <dbReference type="EMBL" id="SFK18533.1"/>
    </source>
</evidence>